<dbReference type="GO" id="GO:0009617">
    <property type="term" value="P:response to bacterium"/>
    <property type="evidence" value="ECO:0007669"/>
    <property type="project" value="TreeGrafter"/>
</dbReference>
<dbReference type="Pfam" id="PF07686">
    <property type="entry name" value="V-set"/>
    <property type="match status" value="1"/>
</dbReference>
<evidence type="ECO:0000256" key="7">
    <source>
        <dbReference type="ARBA" id="ARBA00023180"/>
    </source>
</evidence>
<evidence type="ECO:0000256" key="1">
    <source>
        <dbReference type="ARBA" id="ARBA00004236"/>
    </source>
</evidence>
<evidence type="ECO:0000313" key="11">
    <source>
        <dbReference type="Proteomes" id="UP000823561"/>
    </source>
</evidence>
<feature type="transmembrane region" description="Helical" evidence="8">
    <location>
        <begin position="196"/>
        <end position="218"/>
    </location>
</feature>
<evidence type="ECO:0000256" key="3">
    <source>
        <dbReference type="ARBA" id="ARBA00022729"/>
    </source>
</evidence>
<accession>A0AAV6FJC6</accession>
<keyword evidence="8" id="KW-0812">Transmembrane</keyword>
<keyword evidence="4" id="KW-0391">Immunity</keyword>
<evidence type="ECO:0000256" key="6">
    <source>
        <dbReference type="ARBA" id="ARBA00023157"/>
    </source>
</evidence>
<dbReference type="Gene3D" id="2.60.40.10">
    <property type="entry name" value="Immunoglobulins"/>
    <property type="match status" value="2"/>
</dbReference>
<proteinExistence type="predicted"/>
<dbReference type="PANTHER" id="PTHR19433">
    <property type="entry name" value="T-CELL RECEPTOR ALPHA CHAIN V REGION-RELATED"/>
    <property type="match status" value="1"/>
</dbReference>
<dbReference type="InterPro" id="IPR013783">
    <property type="entry name" value="Ig-like_fold"/>
</dbReference>
<evidence type="ECO:0000256" key="4">
    <source>
        <dbReference type="ARBA" id="ARBA00022859"/>
    </source>
</evidence>
<feature type="domain" description="Ig-like" evidence="9">
    <location>
        <begin position="105"/>
        <end position="169"/>
    </location>
</feature>
<dbReference type="AlphaFoldDB" id="A0AAV6FJC6"/>
<dbReference type="InterPro" id="IPR003599">
    <property type="entry name" value="Ig_sub"/>
</dbReference>
<evidence type="ECO:0000259" key="9">
    <source>
        <dbReference type="PROSITE" id="PS50835"/>
    </source>
</evidence>
<comment type="caution">
    <text evidence="10">The sequence shown here is derived from an EMBL/GenBank/DDBJ whole genome shotgun (WGS) entry which is preliminary data.</text>
</comment>
<dbReference type="GO" id="GO:0005886">
    <property type="term" value="C:plasma membrane"/>
    <property type="evidence" value="ECO:0007669"/>
    <property type="project" value="UniProtKB-SubCell"/>
</dbReference>
<keyword evidence="3" id="KW-0732">Signal</keyword>
<evidence type="ECO:0000256" key="2">
    <source>
        <dbReference type="ARBA" id="ARBA00022475"/>
    </source>
</evidence>
<keyword evidence="5 8" id="KW-0472">Membrane</keyword>
<evidence type="ECO:0000256" key="5">
    <source>
        <dbReference type="ARBA" id="ARBA00023136"/>
    </source>
</evidence>
<organism evidence="10 11">
    <name type="scientific">Alosa alosa</name>
    <name type="common">allis shad</name>
    <dbReference type="NCBI Taxonomy" id="278164"/>
    <lineage>
        <taxon>Eukaryota</taxon>
        <taxon>Metazoa</taxon>
        <taxon>Chordata</taxon>
        <taxon>Craniata</taxon>
        <taxon>Vertebrata</taxon>
        <taxon>Euteleostomi</taxon>
        <taxon>Actinopterygii</taxon>
        <taxon>Neopterygii</taxon>
        <taxon>Teleostei</taxon>
        <taxon>Clupei</taxon>
        <taxon>Clupeiformes</taxon>
        <taxon>Clupeoidei</taxon>
        <taxon>Clupeidae</taxon>
        <taxon>Alosa</taxon>
    </lineage>
</organism>
<reference evidence="10" key="1">
    <citation type="submission" date="2020-10" db="EMBL/GenBank/DDBJ databases">
        <title>Chromosome-scale genome assembly of the Allis shad, Alosa alosa.</title>
        <authorList>
            <person name="Margot Z."/>
            <person name="Christophe K."/>
            <person name="Cabau C."/>
            <person name="Louis A."/>
            <person name="Berthelot C."/>
            <person name="Parey E."/>
            <person name="Roest Crollius H."/>
            <person name="Montfort J."/>
            <person name="Robinson-Rechavi M."/>
            <person name="Bucao C."/>
            <person name="Bouchez O."/>
            <person name="Gislard M."/>
            <person name="Lluch J."/>
            <person name="Milhes M."/>
            <person name="Lampietro C."/>
            <person name="Lopez Roques C."/>
            <person name="Donnadieu C."/>
            <person name="Braasch I."/>
            <person name="Desvignes T."/>
            <person name="Postlethwait J."/>
            <person name="Bobe J."/>
            <person name="Guiguen Y."/>
        </authorList>
    </citation>
    <scope>NUCLEOTIDE SEQUENCE</scope>
    <source>
        <strain evidence="10">M-15738</strain>
        <tissue evidence="10">Blood</tissue>
    </source>
</reference>
<keyword evidence="2" id="KW-1003">Cell membrane</keyword>
<keyword evidence="11" id="KW-1185">Reference proteome</keyword>
<keyword evidence="8" id="KW-1133">Transmembrane helix</keyword>
<dbReference type="GO" id="GO:0002376">
    <property type="term" value="P:immune system process"/>
    <property type="evidence" value="ECO:0007669"/>
    <property type="project" value="UniProtKB-KW"/>
</dbReference>
<keyword evidence="7" id="KW-0325">Glycoprotein</keyword>
<evidence type="ECO:0000313" key="10">
    <source>
        <dbReference type="EMBL" id="KAG5261427.1"/>
    </source>
</evidence>
<dbReference type="PROSITE" id="PS50835">
    <property type="entry name" value="IG_LIKE"/>
    <property type="match status" value="1"/>
</dbReference>
<dbReference type="InterPro" id="IPR007110">
    <property type="entry name" value="Ig-like_dom"/>
</dbReference>
<name>A0AAV6FJC6_9TELE</name>
<sequence length="299" mass="32171">MNTGILWMKQSVGEEPVSIASHYPPNTNFYNDFDESGRFKPEGGANSFNLTISQTQTTDSATYYCGSVYYAEVTFGKGTVVFVKDRDSDDHAVIEQLDSVSPPSGGNVTLTCSVHSGSCAEEPGVFWFRPASGDSRPGVGYSSGDNSCVYQLSRRNLSRDDAHTHYCAVAACGRIVFGNGTRVHVQDESWEPIPQLLVVSSLVTVLLMSLMVNVGFCVRARRSASQSGVSLCVTCNSVISAPGSSSAGRGQWEEGGVSYATVQLTADVTYCTWKPHRLQGQEDTGGHMTQSQECLSPVL</sequence>
<dbReference type="SMART" id="SM00409">
    <property type="entry name" value="IG"/>
    <property type="match status" value="2"/>
</dbReference>
<dbReference type="InterPro" id="IPR036179">
    <property type="entry name" value="Ig-like_dom_sf"/>
</dbReference>
<dbReference type="CDD" id="cd00099">
    <property type="entry name" value="IgV"/>
    <property type="match status" value="1"/>
</dbReference>
<dbReference type="InterPro" id="IPR013106">
    <property type="entry name" value="Ig_V-set"/>
</dbReference>
<dbReference type="Proteomes" id="UP000823561">
    <property type="component" value="Chromosome 24"/>
</dbReference>
<gene>
    <name evidence="10" type="ORF">AALO_G00304380</name>
</gene>
<protein>
    <recommendedName>
        <fullName evidence="9">Ig-like domain-containing protein</fullName>
    </recommendedName>
</protein>
<dbReference type="EMBL" id="JADWDJ010000024">
    <property type="protein sequence ID" value="KAG5261427.1"/>
    <property type="molecule type" value="Genomic_DNA"/>
</dbReference>
<dbReference type="PANTHER" id="PTHR19433:SF133">
    <property type="entry name" value="IMMUNE-TYPE RECEPTOR 5 PRECURSOR-RELATED"/>
    <property type="match status" value="1"/>
</dbReference>
<evidence type="ECO:0000256" key="8">
    <source>
        <dbReference type="SAM" id="Phobius"/>
    </source>
</evidence>
<dbReference type="SUPFAM" id="SSF48726">
    <property type="entry name" value="Immunoglobulin"/>
    <property type="match status" value="2"/>
</dbReference>
<comment type="subcellular location">
    <subcellularLocation>
        <location evidence="1">Cell membrane</location>
    </subcellularLocation>
</comment>
<dbReference type="InterPro" id="IPR052051">
    <property type="entry name" value="TCR_complex_component"/>
</dbReference>
<keyword evidence="6" id="KW-1015">Disulfide bond</keyword>